<name>A0A836CN61_9STRA</name>
<accession>A0A836CN61</accession>
<reference evidence="1" key="1">
    <citation type="submission" date="2021-02" db="EMBL/GenBank/DDBJ databases">
        <title>First Annotated Genome of the Yellow-green Alga Tribonema minus.</title>
        <authorList>
            <person name="Mahan K.M."/>
        </authorList>
    </citation>
    <scope>NUCLEOTIDE SEQUENCE</scope>
    <source>
        <strain evidence="1">UTEX B ZZ1240</strain>
    </source>
</reference>
<sequence length="155" mass="17770">MHYHTTKFILDVAYPDHKAIEPRVGIVTYWSAWFDCISLMFDGDLPAGLRAGLSRENHVLADLCAAASAKIDEKKMNKMVIDDMRRTHWIQRVREGNAKAERERKMRAHISAAAKRQEDDTCDTLERMDTFAAFDAYVRELLDARKVAASINWGK</sequence>
<keyword evidence="2" id="KW-1185">Reference proteome</keyword>
<gene>
    <name evidence="1" type="ORF">JKP88DRAFT_250736</name>
</gene>
<dbReference type="AlphaFoldDB" id="A0A836CN61"/>
<evidence type="ECO:0000313" key="2">
    <source>
        <dbReference type="Proteomes" id="UP000664859"/>
    </source>
</evidence>
<organism evidence="1 2">
    <name type="scientific">Tribonema minus</name>
    <dbReference type="NCBI Taxonomy" id="303371"/>
    <lineage>
        <taxon>Eukaryota</taxon>
        <taxon>Sar</taxon>
        <taxon>Stramenopiles</taxon>
        <taxon>Ochrophyta</taxon>
        <taxon>PX clade</taxon>
        <taxon>Xanthophyceae</taxon>
        <taxon>Tribonematales</taxon>
        <taxon>Tribonemataceae</taxon>
        <taxon>Tribonema</taxon>
    </lineage>
</organism>
<evidence type="ECO:0000313" key="1">
    <source>
        <dbReference type="EMBL" id="KAG5192582.1"/>
    </source>
</evidence>
<proteinExistence type="predicted"/>
<protein>
    <submittedName>
        <fullName evidence="1">Uncharacterized protein</fullName>
    </submittedName>
</protein>
<comment type="caution">
    <text evidence="1">The sequence shown here is derived from an EMBL/GenBank/DDBJ whole genome shotgun (WGS) entry which is preliminary data.</text>
</comment>
<dbReference type="Proteomes" id="UP000664859">
    <property type="component" value="Unassembled WGS sequence"/>
</dbReference>
<dbReference type="EMBL" id="JAFCMP010000004">
    <property type="protein sequence ID" value="KAG5192582.1"/>
    <property type="molecule type" value="Genomic_DNA"/>
</dbReference>